<dbReference type="GeneID" id="20347574"/>
<evidence type="ECO:0000313" key="5">
    <source>
        <dbReference type="Proteomes" id="UP000006039"/>
    </source>
</evidence>
<dbReference type="HOGENOM" id="CLU_309498_0_0_1"/>
<dbReference type="AlphaFoldDB" id="J3P0S1"/>
<evidence type="ECO:0000256" key="1">
    <source>
        <dbReference type="SAM" id="MobiDB-lite"/>
    </source>
</evidence>
<evidence type="ECO:0000313" key="3">
    <source>
        <dbReference type="EMBL" id="EJT77204.1"/>
    </source>
</evidence>
<dbReference type="EMBL" id="GL385397">
    <property type="protein sequence ID" value="EJT77204.1"/>
    <property type="molecule type" value="Genomic_DNA"/>
</dbReference>
<dbReference type="EnsemblFungi" id="EJT77204">
    <property type="protein sequence ID" value="EJT77204"/>
    <property type="gene ID" value="GGTG_07116"/>
</dbReference>
<proteinExistence type="predicted"/>
<dbReference type="PANTHER" id="PTHR24148">
    <property type="entry name" value="ANKYRIN REPEAT DOMAIN-CONTAINING PROTEIN 39 HOMOLOG-RELATED"/>
    <property type="match status" value="1"/>
</dbReference>
<dbReference type="InterPro" id="IPR052895">
    <property type="entry name" value="HetReg/Transcr_Mod"/>
</dbReference>
<dbReference type="VEuPathDB" id="FungiDB:GGTG_07116"/>
<dbReference type="PANTHER" id="PTHR24148:SF81">
    <property type="entry name" value="HETEROKARYON INCOMPATIBILITY DOMAIN-CONTAINING PROTEIN"/>
    <property type="match status" value="1"/>
</dbReference>
<evidence type="ECO:0000259" key="2">
    <source>
        <dbReference type="Pfam" id="PF06985"/>
    </source>
</evidence>
<dbReference type="STRING" id="644352.J3P0S1"/>
<gene>
    <name evidence="4" type="primary">20347574</name>
    <name evidence="3" type="ORF">GGTG_07116</name>
</gene>
<reference evidence="4" key="5">
    <citation type="submission" date="2018-04" db="UniProtKB">
        <authorList>
            <consortium name="EnsemblFungi"/>
        </authorList>
    </citation>
    <scope>IDENTIFICATION</scope>
    <source>
        <strain evidence="4">R3-111a-1</strain>
    </source>
</reference>
<dbReference type="eggNOG" id="ENOG502SPDV">
    <property type="taxonomic scope" value="Eukaryota"/>
</dbReference>
<dbReference type="InterPro" id="IPR010730">
    <property type="entry name" value="HET"/>
</dbReference>
<reference evidence="4" key="4">
    <citation type="journal article" date="2015" name="G3 (Bethesda)">
        <title>Genome sequences of three phytopathogenic species of the Magnaporthaceae family of fungi.</title>
        <authorList>
            <person name="Okagaki L.H."/>
            <person name="Nunes C.C."/>
            <person name="Sailsbery J."/>
            <person name="Clay B."/>
            <person name="Brown D."/>
            <person name="John T."/>
            <person name="Oh Y."/>
            <person name="Young N."/>
            <person name="Fitzgerald M."/>
            <person name="Haas B.J."/>
            <person name="Zeng Q."/>
            <person name="Young S."/>
            <person name="Adiconis X."/>
            <person name="Fan L."/>
            <person name="Levin J.Z."/>
            <person name="Mitchell T.K."/>
            <person name="Okubara P.A."/>
            <person name="Farman M.L."/>
            <person name="Kohn L.M."/>
            <person name="Birren B."/>
            <person name="Ma L.-J."/>
            <person name="Dean R.A."/>
        </authorList>
    </citation>
    <scope>NUCLEOTIDE SEQUENCE</scope>
    <source>
        <strain evidence="4">R3-111a-1</strain>
    </source>
</reference>
<keyword evidence="5" id="KW-1185">Reference proteome</keyword>
<reference evidence="3" key="2">
    <citation type="submission" date="2010-07" db="EMBL/GenBank/DDBJ databases">
        <authorList>
            <consortium name="The Broad Institute Genome Sequencing Platform"/>
            <consortium name="Broad Institute Genome Sequencing Center for Infectious Disease"/>
            <person name="Ma L.-J."/>
            <person name="Dead R."/>
            <person name="Young S."/>
            <person name="Zeng Q."/>
            <person name="Koehrsen M."/>
            <person name="Alvarado L."/>
            <person name="Berlin A."/>
            <person name="Chapman S.B."/>
            <person name="Chen Z."/>
            <person name="Freedman E."/>
            <person name="Gellesch M."/>
            <person name="Goldberg J."/>
            <person name="Griggs A."/>
            <person name="Gujja S."/>
            <person name="Heilman E.R."/>
            <person name="Heiman D."/>
            <person name="Hepburn T."/>
            <person name="Howarth C."/>
            <person name="Jen D."/>
            <person name="Larson L."/>
            <person name="Mehta T."/>
            <person name="Neiman D."/>
            <person name="Pearson M."/>
            <person name="Roberts A."/>
            <person name="Saif S."/>
            <person name="Shea T."/>
            <person name="Shenoy N."/>
            <person name="Sisk P."/>
            <person name="Stolte C."/>
            <person name="Sykes S."/>
            <person name="Walk T."/>
            <person name="White J."/>
            <person name="Yandava C."/>
            <person name="Haas B."/>
            <person name="Nusbaum C."/>
            <person name="Birren B."/>
        </authorList>
    </citation>
    <scope>NUCLEOTIDE SEQUENCE</scope>
    <source>
        <strain evidence="3">R3-111a-1</strain>
    </source>
</reference>
<reference evidence="5" key="1">
    <citation type="submission" date="2010-07" db="EMBL/GenBank/DDBJ databases">
        <title>The genome sequence of Gaeumannomyces graminis var. tritici strain R3-111a-1.</title>
        <authorList>
            <consortium name="The Broad Institute Genome Sequencing Platform"/>
            <person name="Ma L.-J."/>
            <person name="Dead R."/>
            <person name="Young S."/>
            <person name="Zeng Q."/>
            <person name="Koehrsen M."/>
            <person name="Alvarado L."/>
            <person name="Berlin A."/>
            <person name="Chapman S.B."/>
            <person name="Chen Z."/>
            <person name="Freedman E."/>
            <person name="Gellesch M."/>
            <person name="Goldberg J."/>
            <person name="Griggs A."/>
            <person name="Gujja S."/>
            <person name="Heilman E.R."/>
            <person name="Heiman D."/>
            <person name="Hepburn T."/>
            <person name="Howarth C."/>
            <person name="Jen D."/>
            <person name="Larson L."/>
            <person name="Mehta T."/>
            <person name="Neiman D."/>
            <person name="Pearson M."/>
            <person name="Roberts A."/>
            <person name="Saif S."/>
            <person name="Shea T."/>
            <person name="Shenoy N."/>
            <person name="Sisk P."/>
            <person name="Stolte C."/>
            <person name="Sykes S."/>
            <person name="Walk T."/>
            <person name="White J."/>
            <person name="Yandava C."/>
            <person name="Haas B."/>
            <person name="Nusbaum C."/>
            <person name="Birren B."/>
        </authorList>
    </citation>
    <scope>NUCLEOTIDE SEQUENCE [LARGE SCALE GENOMIC DNA]</scope>
    <source>
        <strain evidence="5">R3-111a-1</strain>
    </source>
</reference>
<protein>
    <recommendedName>
        <fullName evidence="2">Heterokaryon incompatibility domain-containing protein</fullName>
    </recommendedName>
</protein>
<accession>J3P0S1</accession>
<dbReference type="Pfam" id="PF06985">
    <property type="entry name" value="HET"/>
    <property type="match status" value="1"/>
</dbReference>
<evidence type="ECO:0000313" key="4">
    <source>
        <dbReference type="EnsemblFungi" id="EJT77204"/>
    </source>
</evidence>
<dbReference type="RefSeq" id="XP_009223204.1">
    <property type="nucleotide sequence ID" value="XM_009224940.1"/>
</dbReference>
<dbReference type="Proteomes" id="UP000006039">
    <property type="component" value="Unassembled WGS sequence"/>
</dbReference>
<feature type="domain" description="Heterokaryon incompatibility" evidence="2">
    <location>
        <begin position="231"/>
        <end position="361"/>
    </location>
</feature>
<sequence>MRPTSACMKEEGNRHKHAPTRGMTIQNYHQLGCLSTTEVLHYSINPHYKSSASPFSMSRWHLADCQAPDVRVEDNVPHCWACGAAPHLESIVAAASKSSSLPHIPPDEPLDQMNLWWPPSMPYTREDTSEDRVGPQEPLEHRDLAVAHPAHVFAREESDCATAPVNSEEEMAHTRESRCGHEPKPVPAIYATPLAPDHFRLLCLHAPPSVQQDFPIHCDLGTFPLDDCPEYEAMSYAWGGENGDSTKRCPIYIGPYWDVLVQTQNCSDMLRHIRPLRGFRLVWVDAICINQEDDSERSSQIACMARIYGLCLRVVVYLGQDLCSPLPAGRSHPHRAGLETLSDLSGVLGRKYFSRVWVIQELVLPKDVMLRVGSTDYKIHASTFANHKIPEMVPAHWIRYATKGMLAGDGIVDIIPLTWESCASDPRDRIFGILGLLEDDTSGSLPSPRLDLTADYGLSPQHVFTGLFAYLIVRMGSSKILAAAVGIKGWGQMPSWMPDWQADVHSRPRSFGQNMTRHPDELHHLSGIPMNYSRREDSVFSMSLREVVAGVPDPELIPWDHGIRVDARTARLQVALVHIMPVPSLPNLIAVDEGLCTYWLPVGTGEDYGVVIMKNGELNCRLEPGLDHFFVLDHGDGACTHLILRPSSSKITTLPTLNSYGNDCYLGAGDRQRCLSWGGWRVVAVYSRIFLAYSSYAEEKLRQGQAMRTRAHPLTSIHLGELRVPRSQLVRYFAAEIRGECRESGGLGDDAPNVFRTVLTFEGYPDDRAPSFLRILLGSKGFTAEGVVCLIQAIIEQDMDENKRGIFGREFMRLADPRMEPQATASHLSWTVWYWKVVPAKHSPAYYDQLLLPNFTTDGTYRNGGDNPIQTPEQKQEVFASNVLGNVPFWSAVEGFNSSGANAPIVKATIDRAITAIKVYNSWLYGRVEVLSAVTRGEPLRALTSGPTPEEELMGFPGGMSLDEATAFRLNGSTYSIGLI</sequence>
<reference evidence="3" key="3">
    <citation type="submission" date="2010-09" db="EMBL/GenBank/DDBJ databases">
        <title>Annotation of Gaeumannomyces graminis var. tritici R3-111a-1.</title>
        <authorList>
            <consortium name="The Broad Institute Genome Sequencing Platform"/>
            <person name="Ma L.-J."/>
            <person name="Dead R."/>
            <person name="Young S.K."/>
            <person name="Zeng Q."/>
            <person name="Gargeya S."/>
            <person name="Fitzgerald M."/>
            <person name="Haas B."/>
            <person name="Abouelleil A."/>
            <person name="Alvarado L."/>
            <person name="Arachchi H.M."/>
            <person name="Berlin A."/>
            <person name="Brown A."/>
            <person name="Chapman S.B."/>
            <person name="Chen Z."/>
            <person name="Dunbar C."/>
            <person name="Freedman E."/>
            <person name="Gearin G."/>
            <person name="Gellesch M."/>
            <person name="Goldberg J."/>
            <person name="Griggs A."/>
            <person name="Gujja S."/>
            <person name="Heiman D."/>
            <person name="Howarth C."/>
            <person name="Larson L."/>
            <person name="Lui A."/>
            <person name="MacDonald P.J.P."/>
            <person name="Mehta T."/>
            <person name="Montmayeur A."/>
            <person name="Murphy C."/>
            <person name="Neiman D."/>
            <person name="Pearson M."/>
            <person name="Priest M."/>
            <person name="Roberts A."/>
            <person name="Saif S."/>
            <person name="Shea T."/>
            <person name="Shenoy N."/>
            <person name="Sisk P."/>
            <person name="Stolte C."/>
            <person name="Sykes S."/>
            <person name="Yandava C."/>
            <person name="Wortman J."/>
            <person name="Nusbaum C."/>
            <person name="Birren B."/>
        </authorList>
    </citation>
    <scope>NUCLEOTIDE SEQUENCE</scope>
    <source>
        <strain evidence="3">R3-111a-1</strain>
    </source>
</reference>
<name>J3P0S1_GAET3</name>
<dbReference type="OrthoDB" id="2157530at2759"/>
<organism evidence="3">
    <name type="scientific">Gaeumannomyces tritici (strain R3-111a-1)</name>
    <name type="common">Wheat and barley take-all root rot fungus</name>
    <name type="synonym">Gaeumannomyces graminis var. tritici</name>
    <dbReference type="NCBI Taxonomy" id="644352"/>
    <lineage>
        <taxon>Eukaryota</taxon>
        <taxon>Fungi</taxon>
        <taxon>Dikarya</taxon>
        <taxon>Ascomycota</taxon>
        <taxon>Pezizomycotina</taxon>
        <taxon>Sordariomycetes</taxon>
        <taxon>Sordariomycetidae</taxon>
        <taxon>Magnaporthales</taxon>
        <taxon>Magnaporthaceae</taxon>
        <taxon>Gaeumannomyces</taxon>
    </lineage>
</organism>
<feature type="region of interest" description="Disordered" evidence="1">
    <location>
        <begin position="1"/>
        <end position="20"/>
    </location>
</feature>